<feature type="domain" description="Polymerase beta nucleotidyltransferase" evidence="1">
    <location>
        <begin position="33"/>
        <end position="99"/>
    </location>
</feature>
<protein>
    <submittedName>
        <fullName evidence="2">Hypothetical conserved protein</fullName>
    </submittedName>
</protein>
<dbReference type="InterPro" id="IPR043519">
    <property type="entry name" value="NT_sf"/>
</dbReference>
<dbReference type="InterPro" id="IPR041633">
    <property type="entry name" value="Polbeta"/>
</dbReference>
<proteinExistence type="predicted"/>
<sequence length="108" mass="12505">MAQQQERREQQRRALLRTVSEALAELARQVPFTEAYIFGSVTQPERFSASSDVDIAFVGLRDEDFFKALAFLMDRLARDVDIVQLERYSRKDQIIREGIRWTKPAGPS</sequence>
<reference evidence="2" key="2">
    <citation type="journal article" date="2012" name="PLoS ONE">
        <title>A Deeply Branching Thermophilic Bacterium with an Ancient Acetyl-CoA Pathway Dominates a Subsurface Ecosystem.</title>
        <authorList>
            <person name="Takami H."/>
            <person name="Noguchi H."/>
            <person name="Takaki Y."/>
            <person name="Uchiyama I."/>
            <person name="Toyoda A."/>
            <person name="Nishi S."/>
            <person name="Chee G.-J."/>
            <person name="Arai W."/>
            <person name="Nunoura T."/>
            <person name="Itoh T."/>
            <person name="Hattori M."/>
            <person name="Takai K."/>
        </authorList>
    </citation>
    <scope>NUCLEOTIDE SEQUENCE</scope>
</reference>
<evidence type="ECO:0000259" key="1">
    <source>
        <dbReference type="Pfam" id="PF18765"/>
    </source>
</evidence>
<organism evidence="2">
    <name type="scientific">Acetithermum autotrophicum</name>
    <dbReference type="NCBI Taxonomy" id="1446466"/>
    <lineage>
        <taxon>Bacteria</taxon>
        <taxon>Candidatus Bipolaricaulota</taxon>
        <taxon>Candidatus Acetithermum</taxon>
    </lineage>
</organism>
<dbReference type="Gene3D" id="3.30.460.10">
    <property type="entry name" value="Beta Polymerase, domain 2"/>
    <property type="match status" value="1"/>
</dbReference>
<reference evidence="2" key="1">
    <citation type="journal article" date="2005" name="Environ. Microbiol.">
        <title>Genetic and functional properties of uncultivated thermophilic crenarchaeotes from a subsurface gold mine as revealed by analysis of genome fragments.</title>
        <authorList>
            <person name="Nunoura T."/>
            <person name="Hirayama H."/>
            <person name="Takami H."/>
            <person name="Oida H."/>
            <person name="Nishi S."/>
            <person name="Shimamura S."/>
            <person name="Suzuki Y."/>
            <person name="Inagaki F."/>
            <person name="Takai K."/>
            <person name="Nealson K.H."/>
            <person name="Horikoshi K."/>
        </authorList>
    </citation>
    <scope>NUCLEOTIDE SEQUENCE</scope>
</reference>
<name>H5SVQ3_ACEAU</name>
<dbReference type="CDD" id="cd05403">
    <property type="entry name" value="NT_KNTase_like"/>
    <property type="match status" value="1"/>
</dbReference>
<dbReference type="InterPro" id="IPR024700">
    <property type="entry name" value="UCP020217"/>
</dbReference>
<evidence type="ECO:0000313" key="2">
    <source>
        <dbReference type="EMBL" id="BAL59682.1"/>
    </source>
</evidence>
<dbReference type="PIRSF" id="PIRSF020217">
    <property type="entry name" value="UCP020217"/>
    <property type="match status" value="1"/>
</dbReference>
<dbReference type="SUPFAM" id="SSF81301">
    <property type="entry name" value="Nucleotidyltransferase"/>
    <property type="match status" value="1"/>
</dbReference>
<dbReference type="EMBL" id="AP011803">
    <property type="protein sequence ID" value="BAL59682.1"/>
    <property type="molecule type" value="Genomic_DNA"/>
</dbReference>
<dbReference type="Pfam" id="PF18765">
    <property type="entry name" value="Polbeta"/>
    <property type="match status" value="1"/>
</dbReference>
<accession>H5SVQ3</accession>
<gene>
    <name evidence="2" type="ORF">HGMM_OP4C318</name>
</gene>
<dbReference type="AlphaFoldDB" id="H5SVQ3"/>